<organism evidence="1 2">
    <name type="scientific">Emticicia aquatilis</name>
    <dbReference type="NCBI Taxonomy" id="1537369"/>
    <lineage>
        <taxon>Bacteria</taxon>
        <taxon>Pseudomonadati</taxon>
        <taxon>Bacteroidota</taxon>
        <taxon>Cytophagia</taxon>
        <taxon>Cytophagales</taxon>
        <taxon>Leadbetterellaceae</taxon>
        <taxon>Emticicia</taxon>
    </lineage>
</organism>
<evidence type="ECO:0000313" key="1">
    <source>
        <dbReference type="EMBL" id="GGD61125.1"/>
    </source>
</evidence>
<dbReference type="InterPro" id="IPR029063">
    <property type="entry name" value="SAM-dependent_MTases_sf"/>
</dbReference>
<keyword evidence="1" id="KW-0489">Methyltransferase</keyword>
<protein>
    <submittedName>
        <fullName evidence="1">Methyltransferase</fullName>
    </submittedName>
</protein>
<dbReference type="EMBL" id="BMKK01000005">
    <property type="protein sequence ID" value="GGD61125.1"/>
    <property type="molecule type" value="Genomic_DNA"/>
</dbReference>
<dbReference type="GO" id="GO:0008168">
    <property type="term" value="F:methyltransferase activity"/>
    <property type="evidence" value="ECO:0007669"/>
    <property type="project" value="UniProtKB-KW"/>
</dbReference>
<accession>A0A917DS07</accession>
<dbReference type="Pfam" id="PF13489">
    <property type="entry name" value="Methyltransf_23"/>
    <property type="match status" value="1"/>
</dbReference>
<proteinExistence type="predicted"/>
<reference evidence="1" key="1">
    <citation type="journal article" date="2014" name="Int. J. Syst. Evol. Microbiol.">
        <title>Complete genome sequence of Corynebacterium casei LMG S-19264T (=DSM 44701T), isolated from a smear-ripened cheese.</title>
        <authorList>
            <consortium name="US DOE Joint Genome Institute (JGI-PGF)"/>
            <person name="Walter F."/>
            <person name="Albersmeier A."/>
            <person name="Kalinowski J."/>
            <person name="Ruckert C."/>
        </authorList>
    </citation>
    <scope>NUCLEOTIDE SEQUENCE</scope>
    <source>
        <strain evidence="1">CGMCC 1.15958</strain>
    </source>
</reference>
<gene>
    <name evidence="1" type="ORF">GCM10011514_26390</name>
</gene>
<comment type="caution">
    <text evidence="1">The sequence shown here is derived from an EMBL/GenBank/DDBJ whole genome shotgun (WGS) entry which is preliminary data.</text>
</comment>
<evidence type="ECO:0000313" key="2">
    <source>
        <dbReference type="Proteomes" id="UP000609064"/>
    </source>
</evidence>
<dbReference type="GO" id="GO:0032259">
    <property type="term" value="P:methylation"/>
    <property type="evidence" value="ECO:0007669"/>
    <property type="project" value="UniProtKB-KW"/>
</dbReference>
<dbReference type="CDD" id="cd02440">
    <property type="entry name" value="AdoMet_MTases"/>
    <property type="match status" value="1"/>
</dbReference>
<keyword evidence="1" id="KW-0808">Transferase</keyword>
<dbReference type="Proteomes" id="UP000609064">
    <property type="component" value="Unassembled WGS sequence"/>
</dbReference>
<reference evidence="1" key="2">
    <citation type="submission" date="2020-09" db="EMBL/GenBank/DDBJ databases">
        <authorList>
            <person name="Sun Q."/>
            <person name="Zhou Y."/>
        </authorList>
    </citation>
    <scope>NUCLEOTIDE SEQUENCE</scope>
    <source>
        <strain evidence="1">CGMCC 1.15958</strain>
    </source>
</reference>
<dbReference type="AlphaFoldDB" id="A0A917DS07"/>
<dbReference type="RefSeq" id="WP_188766574.1">
    <property type="nucleotide sequence ID" value="NZ_BMKK01000005.1"/>
</dbReference>
<dbReference type="SUPFAM" id="SSF53335">
    <property type="entry name" value="S-adenosyl-L-methionine-dependent methyltransferases"/>
    <property type="match status" value="1"/>
</dbReference>
<keyword evidence="2" id="KW-1185">Reference proteome</keyword>
<name>A0A917DS07_9BACT</name>
<dbReference type="Gene3D" id="3.40.50.150">
    <property type="entry name" value="Vaccinia Virus protein VP39"/>
    <property type="match status" value="1"/>
</dbReference>
<sequence>MNKESYNKIANIWADYRNESFVSQLIIDFAEKLHPQAKVLDVGCGTGVPVARFLAEKEILVTGIDAAEKMIEIALSHQIPNAQFMVSDFFDFQPQETFDGILAWDSFFHFPKKSQELIYPKVAQMLNSGGYLLFTHGDVDDEHTNPMRGEEFYYSAIPKEKIKVLLEENGLELIYMYKDYKEKDTDRGLVVLAQKR</sequence>
<dbReference type="PANTHER" id="PTHR43861">
    <property type="entry name" value="TRANS-ACONITATE 2-METHYLTRANSFERASE-RELATED"/>
    <property type="match status" value="1"/>
</dbReference>